<evidence type="ECO:0000313" key="2">
    <source>
        <dbReference type="Proteomes" id="UP000245391"/>
    </source>
</evidence>
<evidence type="ECO:0000313" key="1">
    <source>
        <dbReference type="EMBL" id="PWS31424.1"/>
    </source>
</evidence>
<protein>
    <submittedName>
        <fullName evidence="1">Uncharacterized protein</fullName>
    </submittedName>
</protein>
<gene>
    <name evidence="1" type="ORF">DF947_12550</name>
</gene>
<name>A0A317EX89_9SPHI</name>
<dbReference type="Proteomes" id="UP000245391">
    <property type="component" value="Unassembled WGS sequence"/>
</dbReference>
<organism evidence="1 2">
    <name type="scientific">Pedobacter paludis</name>
    <dbReference type="NCBI Taxonomy" id="2203212"/>
    <lineage>
        <taxon>Bacteria</taxon>
        <taxon>Pseudomonadati</taxon>
        <taxon>Bacteroidota</taxon>
        <taxon>Sphingobacteriia</taxon>
        <taxon>Sphingobacteriales</taxon>
        <taxon>Sphingobacteriaceae</taxon>
        <taxon>Pedobacter</taxon>
    </lineage>
</organism>
<dbReference type="EMBL" id="QGNY01000004">
    <property type="protein sequence ID" value="PWS31424.1"/>
    <property type="molecule type" value="Genomic_DNA"/>
</dbReference>
<keyword evidence="2" id="KW-1185">Reference proteome</keyword>
<sequence>MERAFCARSFFIMGIVQIAIKLEIFILSQLRYQAQKGKITVVLIRAKRDFWLMENSNKINKLSTFLQKVKQLRGFGDMDSYSLVREFKNLCNVPDDAIDGIIEDMASPQTWNFGKIAFIQNVENFIQEISVNQIAELS</sequence>
<dbReference type="AlphaFoldDB" id="A0A317EX89"/>
<reference evidence="2" key="1">
    <citation type="submission" date="2018-05" db="EMBL/GenBank/DDBJ databases">
        <title>Pedobacter paludis sp. nov., isolated from wetland soil.</title>
        <authorList>
            <person name="Zhang Y."/>
        </authorList>
    </citation>
    <scope>NUCLEOTIDE SEQUENCE [LARGE SCALE GENOMIC DNA]</scope>
    <source>
        <strain evidence="2">R-8</strain>
    </source>
</reference>
<proteinExistence type="predicted"/>
<accession>A0A317EX89</accession>
<comment type="caution">
    <text evidence="1">The sequence shown here is derived from an EMBL/GenBank/DDBJ whole genome shotgun (WGS) entry which is preliminary data.</text>
</comment>